<proteinExistence type="predicted"/>
<comment type="caution">
    <text evidence="3">The sequence shown here is derived from an EMBL/GenBank/DDBJ whole genome shotgun (WGS) entry which is preliminary data.</text>
</comment>
<sequence length="354" mass="39335">MIGATVERALRPRPLSAAERQSIVDALRRCHEEAGLPWHANVRWTPSPSATAVAGALRARASRRPLTFRDRLRRRRPPPEPAPDDTWKRLEARLRQPWDAAPWPLCMPGVVFDENHDPLARVRDALADDLDRAGAPPDRFDGALDGRLVLIPVIAGMGPLGAPADEPMLRAFADASRAGPWWPRAHVTVVSEPPTRVSVERLGELTYRLHDADGPAMAWSDGYALHRYRGTAVPADLIGSGWHGSAVHRHPNSEVRRAGIERIGWARYIAEAGWRLVGTAPDPGNEPHSLYLYEDPSAREAVRVLVMTNGSPDRSGEPRRYAEAVPARFTCPVEAAAWQYGCPPRVYRKLRRRT</sequence>
<name>A0A8J4EG67_9ACTN</name>
<dbReference type="Pfam" id="PF20530">
    <property type="entry name" value="DUF6745"/>
    <property type="match status" value="1"/>
</dbReference>
<dbReference type="RefSeq" id="WP_203933409.1">
    <property type="nucleotide sequence ID" value="NZ_BOPH01000120.1"/>
</dbReference>
<keyword evidence="4" id="KW-1185">Reference proteome</keyword>
<feature type="domain" description="DUF6745" evidence="2">
    <location>
        <begin position="165"/>
        <end position="351"/>
    </location>
</feature>
<dbReference type="AlphaFoldDB" id="A0A8J4EG67"/>
<feature type="region of interest" description="Disordered" evidence="1">
    <location>
        <begin position="67"/>
        <end position="86"/>
    </location>
</feature>
<evidence type="ECO:0000313" key="4">
    <source>
        <dbReference type="Proteomes" id="UP000635606"/>
    </source>
</evidence>
<evidence type="ECO:0000256" key="1">
    <source>
        <dbReference type="SAM" id="MobiDB-lite"/>
    </source>
</evidence>
<organism evidence="3 4">
    <name type="scientific">Virgisporangium ochraceum</name>
    <dbReference type="NCBI Taxonomy" id="65505"/>
    <lineage>
        <taxon>Bacteria</taxon>
        <taxon>Bacillati</taxon>
        <taxon>Actinomycetota</taxon>
        <taxon>Actinomycetes</taxon>
        <taxon>Micromonosporales</taxon>
        <taxon>Micromonosporaceae</taxon>
        <taxon>Virgisporangium</taxon>
    </lineage>
</organism>
<evidence type="ECO:0000259" key="2">
    <source>
        <dbReference type="Pfam" id="PF20530"/>
    </source>
</evidence>
<protein>
    <recommendedName>
        <fullName evidence="2">DUF6745 domain-containing protein</fullName>
    </recommendedName>
</protein>
<evidence type="ECO:0000313" key="3">
    <source>
        <dbReference type="EMBL" id="GIJ73584.1"/>
    </source>
</evidence>
<dbReference type="EMBL" id="BOPH01000120">
    <property type="protein sequence ID" value="GIJ73584.1"/>
    <property type="molecule type" value="Genomic_DNA"/>
</dbReference>
<accession>A0A8J4EG67</accession>
<gene>
    <name evidence="3" type="ORF">Voc01_085010</name>
</gene>
<reference evidence="3" key="1">
    <citation type="submission" date="2021-01" db="EMBL/GenBank/DDBJ databases">
        <title>Whole genome shotgun sequence of Virgisporangium ochraceum NBRC 16418.</title>
        <authorList>
            <person name="Komaki H."/>
            <person name="Tamura T."/>
        </authorList>
    </citation>
    <scope>NUCLEOTIDE SEQUENCE</scope>
    <source>
        <strain evidence="3">NBRC 16418</strain>
    </source>
</reference>
<dbReference type="InterPro" id="IPR046633">
    <property type="entry name" value="DUF6745"/>
</dbReference>
<dbReference type="Proteomes" id="UP000635606">
    <property type="component" value="Unassembled WGS sequence"/>
</dbReference>